<keyword evidence="3" id="KW-1185">Reference proteome</keyword>
<evidence type="ECO:0000313" key="3">
    <source>
        <dbReference type="Proteomes" id="UP000199527"/>
    </source>
</evidence>
<dbReference type="GO" id="GO:0016646">
    <property type="term" value="F:oxidoreductase activity, acting on the CH-NH group of donors, NAD or NADP as acceptor"/>
    <property type="evidence" value="ECO:0007669"/>
    <property type="project" value="TreeGrafter"/>
</dbReference>
<dbReference type="Pfam" id="PF13460">
    <property type="entry name" value="NAD_binding_10"/>
    <property type="match status" value="1"/>
</dbReference>
<accession>A0A1G8R3N4</accession>
<dbReference type="RefSeq" id="WP_090364531.1">
    <property type="nucleotide sequence ID" value="NZ_FNEM01000005.1"/>
</dbReference>
<dbReference type="InterPro" id="IPR016040">
    <property type="entry name" value="NAD(P)-bd_dom"/>
</dbReference>
<dbReference type="Gene3D" id="3.40.50.720">
    <property type="entry name" value="NAD(P)-binding Rossmann-like Domain"/>
    <property type="match status" value="1"/>
</dbReference>
<gene>
    <name evidence="2" type="ORF">SAMN04488540_10547</name>
</gene>
<dbReference type="InterPro" id="IPR051606">
    <property type="entry name" value="Polyketide_Oxido-like"/>
</dbReference>
<protein>
    <recommendedName>
        <fullName evidence="1">NAD(P)-binding domain-containing protein</fullName>
    </recommendedName>
</protein>
<feature type="domain" description="NAD(P)-binding" evidence="1">
    <location>
        <begin position="7"/>
        <end position="196"/>
    </location>
</feature>
<dbReference type="AlphaFoldDB" id="A0A1G8R3N4"/>
<dbReference type="InterPro" id="IPR036291">
    <property type="entry name" value="NAD(P)-bd_dom_sf"/>
</dbReference>
<name>A0A1G8R3N4_9GAMM</name>
<dbReference type="Proteomes" id="UP000199527">
    <property type="component" value="Unassembled WGS sequence"/>
</dbReference>
<dbReference type="PANTHER" id="PTHR43355:SF2">
    <property type="entry name" value="FLAVIN REDUCTASE (NADPH)"/>
    <property type="match status" value="1"/>
</dbReference>
<dbReference type="EMBL" id="FNEM01000005">
    <property type="protein sequence ID" value="SDJ11581.1"/>
    <property type="molecule type" value="Genomic_DNA"/>
</dbReference>
<evidence type="ECO:0000313" key="2">
    <source>
        <dbReference type="EMBL" id="SDJ11581.1"/>
    </source>
</evidence>
<sequence>MKLFIIGATGFVGQALVKEALAQGHQVTALVRQAGKLTPHSALTEISGDVLDVQATAAAMAGHDEILSAFNAGWNNPNLYQDFISGANAIVEAATLSDVRLQMVGGAGSLFVAPGVQLVDTDGFPKEYLQGARAARDILTQLQQRSDLNWSFVSPPALLAPGERTGTFRVGGDNLLMKGDAPANVSVEDLAVAVVNEAKLRQHSCCRYTIGY</sequence>
<evidence type="ECO:0000259" key="1">
    <source>
        <dbReference type="Pfam" id="PF13460"/>
    </source>
</evidence>
<organism evidence="2 3">
    <name type="scientific">Ferrimonas sediminum</name>
    <dbReference type="NCBI Taxonomy" id="718193"/>
    <lineage>
        <taxon>Bacteria</taxon>
        <taxon>Pseudomonadati</taxon>
        <taxon>Pseudomonadota</taxon>
        <taxon>Gammaproteobacteria</taxon>
        <taxon>Alteromonadales</taxon>
        <taxon>Ferrimonadaceae</taxon>
        <taxon>Ferrimonas</taxon>
    </lineage>
</organism>
<dbReference type="PANTHER" id="PTHR43355">
    <property type="entry name" value="FLAVIN REDUCTASE (NADPH)"/>
    <property type="match status" value="1"/>
</dbReference>
<dbReference type="OrthoDB" id="7352421at2"/>
<dbReference type="SUPFAM" id="SSF51735">
    <property type="entry name" value="NAD(P)-binding Rossmann-fold domains"/>
    <property type="match status" value="1"/>
</dbReference>
<reference evidence="3" key="1">
    <citation type="submission" date="2016-10" db="EMBL/GenBank/DDBJ databases">
        <authorList>
            <person name="Varghese N."/>
            <person name="Submissions S."/>
        </authorList>
    </citation>
    <scope>NUCLEOTIDE SEQUENCE [LARGE SCALE GENOMIC DNA]</scope>
    <source>
        <strain evidence="3">DSM 23317</strain>
    </source>
</reference>
<proteinExistence type="predicted"/>